<evidence type="ECO:0000313" key="2">
    <source>
        <dbReference type="Proteomes" id="UP000759131"/>
    </source>
</evidence>
<sequence>MQFCAADVITATVREAVVTASAVNERSRGRWIALSGRMPLLHRPFQSIYLLYGQMGTGSVRLGGSVAAVCGAGLEAASGAGSGALAAVETGSVRLGGSVAATEAVSPLLMVVVVRGARVPFPSDLDIALAVEFLKARAAALDRPLWSALAAALAAE</sequence>
<reference evidence="1" key="1">
    <citation type="submission" date="2020-11" db="EMBL/GenBank/DDBJ databases">
        <authorList>
            <person name="Tran Van P."/>
        </authorList>
    </citation>
    <scope>NUCLEOTIDE SEQUENCE</scope>
</reference>
<gene>
    <name evidence="1" type="ORF">OSB1V03_LOCUS7774</name>
</gene>
<protein>
    <submittedName>
        <fullName evidence="1">Uncharacterized protein</fullName>
    </submittedName>
</protein>
<dbReference type="AlphaFoldDB" id="A0A7R9Q083"/>
<organism evidence="1">
    <name type="scientific">Medioppia subpectinata</name>
    <dbReference type="NCBI Taxonomy" id="1979941"/>
    <lineage>
        <taxon>Eukaryota</taxon>
        <taxon>Metazoa</taxon>
        <taxon>Ecdysozoa</taxon>
        <taxon>Arthropoda</taxon>
        <taxon>Chelicerata</taxon>
        <taxon>Arachnida</taxon>
        <taxon>Acari</taxon>
        <taxon>Acariformes</taxon>
        <taxon>Sarcoptiformes</taxon>
        <taxon>Oribatida</taxon>
        <taxon>Brachypylina</taxon>
        <taxon>Oppioidea</taxon>
        <taxon>Oppiidae</taxon>
        <taxon>Medioppia</taxon>
    </lineage>
</organism>
<name>A0A7R9Q083_9ACAR</name>
<dbReference type="EMBL" id="OC859223">
    <property type="protein sequence ID" value="CAD7627347.1"/>
    <property type="molecule type" value="Genomic_DNA"/>
</dbReference>
<accession>A0A7R9Q083</accession>
<proteinExistence type="predicted"/>
<dbReference type="EMBL" id="CAJPIZ010004648">
    <property type="protein sequence ID" value="CAG2107777.1"/>
    <property type="molecule type" value="Genomic_DNA"/>
</dbReference>
<dbReference type="Proteomes" id="UP000759131">
    <property type="component" value="Unassembled WGS sequence"/>
</dbReference>
<evidence type="ECO:0000313" key="1">
    <source>
        <dbReference type="EMBL" id="CAD7627347.1"/>
    </source>
</evidence>
<keyword evidence="2" id="KW-1185">Reference proteome</keyword>